<gene>
    <name evidence="1" type="ORF">EHJ13_03485</name>
</gene>
<dbReference type="EMBL" id="RPBY01000001">
    <property type="protein sequence ID" value="NCH86519.1"/>
    <property type="molecule type" value="Genomic_DNA"/>
</dbReference>
<dbReference type="RefSeq" id="WP_161590370.1">
    <property type="nucleotide sequence ID" value="NZ_RPBY01000001.1"/>
</dbReference>
<proteinExistence type="predicted"/>
<evidence type="ECO:0000313" key="2">
    <source>
        <dbReference type="Proteomes" id="UP000778262"/>
    </source>
</evidence>
<sequence length="323" mass="37627">MLIEFHFDQDFLASDDISGENAASLNNFLITFWQLQGCFFYSHKLRSDYEEWIRCLDAKFSKKWTTAFASFRHSDLNVNNEKVLEIKNTNAFCERFQGLDLVIVPNKTTYLGLDACKQVANINGIELVWSQEIFSCQCYALSLKYMEQGIEAGADIKIVWANNFKKLAKHTKRITIIDRYMLNNMHEDYSTQRNALKVFLNFLCEENKKYFVTIYSDGHEKNSDLHEFIANYIRTNKSSPFLSKPLSGIRVCSCSDAIFAQYAHDRFICMDDTVLELGRGFDLFRPKPIFASTLSYKSRYGSRFENALTKLSSNILWKEEYVY</sequence>
<protein>
    <submittedName>
        <fullName evidence="1">Uncharacterized protein</fullName>
    </submittedName>
</protein>
<dbReference type="AlphaFoldDB" id="A0A9Q4SZJ6"/>
<dbReference type="Proteomes" id="UP000778262">
    <property type="component" value="Unassembled WGS sequence"/>
</dbReference>
<accession>A0A9Q4SZJ6</accession>
<evidence type="ECO:0000313" key="1">
    <source>
        <dbReference type="EMBL" id="NCH86519.1"/>
    </source>
</evidence>
<reference evidence="1" key="1">
    <citation type="submission" date="2018-11" db="EMBL/GenBank/DDBJ databases">
        <title>Genomics analysis of Putative Virulence Factors on Adhesion and Cytotoxicity for Cronobacter spp.</title>
        <authorList>
            <person name="Cui J."/>
        </authorList>
    </citation>
    <scope>NUCLEOTIDE SEQUENCE</scope>
    <source>
        <strain evidence="1">SD69</strain>
    </source>
</reference>
<comment type="caution">
    <text evidence="1">The sequence shown here is derived from an EMBL/GenBank/DDBJ whole genome shotgun (WGS) entry which is preliminary data.</text>
</comment>
<name>A0A9Q4SZJ6_9ENTR</name>
<organism evidence="1 2">
    <name type="scientific">Cronobacter dublinensis</name>
    <dbReference type="NCBI Taxonomy" id="413497"/>
    <lineage>
        <taxon>Bacteria</taxon>
        <taxon>Pseudomonadati</taxon>
        <taxon>Pseudomonadota</taxon>
        <taxon>Gammaproteobacteria</taxon>
        <taxon>Enterobacterales</taxon>
        <taxon>Enterobacteriaceae</taxon>
        <taxon>Cronobacter</taxon>
    </lineage>
</organism>